<name>A0A9P4INV6_9PEZI</name>
<dbReference type="GO" id="GO:0005085">
    <property type="term" value="F:guanyl-nucleotide exchange factor activity"/>
    <property type="evidence" value="ECO:0007669"/>
    <property type="project" value="InterPro"/>
</dbReference>
<dbReference type="Gene3D" id="1.20.900.10">
    <property type="entry name" value="Dbl homology (DH) domain"/>
    <property type="match status" value="1"/>
</dbReference>
<evidence type="ECO:0000313" key="4">
    <source>
        <dbReference type="EMBL" id="KAF2102949.1"/>
    </source>
</evidence>
<dbReference type="Pfam" id="PF00621">
    <property type="entry name" value="RhoGEF"/>
    <property type="match status" value="1"/>
</dbReference>
<evidence type="ECO:0000256" key="1">
    <source>
        <dbReference type="SAM" id="Coils"/>
    </source>
</evidence>
<reference evidence="4" key="1">
    <citation type="journal article" date="2020" name="Stud. Mycol.">
        <title>101 Dothideomycetes genomes: a test case for predicting lifestyles and emergence of pathogens.</title>
        <authorList>
            <person name="Haridas S."/>
            <person name="Albert R."/>
            <person name="Binder M."/>
            <person name="Bloem J."/>
            <person name="Labutti K."/>
            <person name="Salamov A."/>
            <person name="Andreopoulos B."/>
            <person name="Baker S."/>
            <person name="Barry K."/>
            <person name="Bills G."/>
            <person name="Bluhm B."/>
            <person name="Cannon C."/>
            <person name="Castanera R."/>
            <person name="Culley D."/>
            <person name="Daum C."/>
            <person name="Ezra D."/>
            <person name="Gonzalez J."/>
            <person name="Henrissat B."/>
            <person name="Kuo A."/>
            <person name="Liang C."/>
            <person name="Lipzen A."/>
            <person name="Lutzoni F."/>
            <person name="Magnuson J."/>
            <person name="Mondo S."/>
            <person name="Nolan M."/>
            <person name="Ohm R."/>
            <person name="Pangilinan J."/>
            <person name="Park H.-J."/>
            <person name="Ramirez L."/>
            <person name="Alfaro M."/>
            <person name="Sun H."/>
            <person name="Tritt A."/>
            <person name="Yoshinaga Y."/>
            <person name="Zwiers L.-H."/>
            <person name="Turgeon B."/>
            <person name="Goodwin S."/>
            <person name="Spatafora J."/>
            <person name="Crous P."/>
            <person name="Grigoriev I."/>
        </authorList>
    </citation>
    <scope>NUCLEOTIDE SEQUENCE</scope>
    <source>
        <strain evidence="4">CBS 133067</strain>
    </source>
</reference>
<protein>
    <recommendedName>
        <fullName evidence="3">DH domain-containing protein</fullName>
    </recommendedName>
</protein>
<feature type="region of interest" description="Disordered" evidence="2">
    <location>
        <begin position="1107"/>
        <end position="1400"/>
    </location>
</feature>
<feature type="compositionally biased region" description="Polar residues" evidence="2">
    <location>
        <begin position="1304"/>
        <end position="1321"/>
    </location>
</feature>
<proteinExistence type="predicted"/>
<dbReference type="PANTHER" id="PTHR22834:SF21">
    <property type="entry name" value="GUANYL NUCLEOTIDE EXCHANGE FACTOR, PUTATIVE (AFU_ORTHOLOGUE AFUA_5G11890)-RELATED"/>
    <property type="match status" value="1"/>
</dbReference>
<dbReference type="SUPFAM" id="SSF48065">
    <property type="entry name" value="DBL homology domain (DH-domain)"/>
    <property type="match status" value="1"/>
</dbReference>
<feature type="compositionally biased region" description="Polar residues" evidence="2">
    <location>
        <begin position="830"/>
        <end position="839"/>
    </location>
</feature>
<feature type="compositionally biased region" description="Basic and acidic residues" evidence="2">
    <location>
        <begin position="1387"/>
        <end position="1400"/>
    </location>
</feature>
<dbReference type="GO" id="GO:0005737">
    <property type="term" value="C:cytoplasm"/>
    <property type="evidence" value="ECO:0007669"/>
    <property type="project" value="TreeGrafter"/>
</dbReference>
<keyword evidence="5" id="KW-1185">Reference proteome</keyword>
<organism evidence="4 5">
    <name type="scientific">Rhizodiscina lignyota</name>
    <dbReference type="NCBI Taxonomy" id="1504668"/>
    <lineage>
        <taxon>Eukaryota</taxon>
        <taxon>Fungi</taxon>
        <taxon>Dikarya</taxon>
        <taxon>Ascomycota</taxon>
        <taxon>Pezizomycotina</taxon>
        <taxon>Dothideomycetes</taxon>
        <taxon>Pleosporomycetidae</taxon>
        <taxon>Aulographales</taxon>
        <taxon>Rhizodiscinaceae</taxon>
        <taxon>Rhizodiscina</taxon>
    </lineage>
</organism>
<feature type="compositionally biased region" description="Basic and acidic residues" evidence="2">
    <location>
        <begin position="1148"/>
        <end position="1168"/>
    </location>
</feature>
<dbReference type="InterPro" id="IPR051492">
    <property type="entry name" value="Dynamin-Rho_GEF"/>
</dbReference>
<dbReference type="OrthoDB" id="4066896at2759"/>
<dbReference type="PANTHER" id="PTHR22834">
    <property type="entry name" value="NUCLEAR FUSION PROTEIN FUS2"/>
    <property type="match status" value="1"/>
</dbReference>
<feature type="compositionally biased region" description="Low complexity" evidence="2">
    <location>
        <begin position="1421"/>
        <end position="1443"/>
    </location>
</feature>
<comment type="caution">
    <text evidence="4">The sequence shown here is derived from an EMBL/GenBank/DDBJ whole genome shotgun (WGS) entry which is preliminary data.</text>
</comment>
<sequence length="1575" mass="170916">MVALTPPPPALSPESLELFYVVDELLARSPILCFYGPSATATSSATSSRIQAHVFSPAGLQSYPRLTISPSSPLYAAINCLPREEQGDEICRGLAFSIYKYFAELPDSVRSVWEQQPTALGRQPHAPKLFSDAHAAILASRMTKVENVEEVVKDVKQALSEQDLSWLDIDLVLPPGTMRQIDARESLDDSDDGFFRQRYGGYASVVKLFGEPAFLPTSKLRRAPSKPSGLNRNASFSRRQKESLRREMCELLDTEESYVSKLHDLLHSVAFAFREKASNKSSDSTSPSAQALEKLFPPSLDVILKTNTEFLEAMRSILEETENEAIKDIESTSPDDVLVSQSAPSTADVTGAASLAQCLLDWLPKFSDCYTDYIHAHSQFSQFLKIFMSETGSSFSKRIQETGEQRLMSMLIEPVQRLPRYNLYIDNIIKQLPARHSAIKLFLKARNTIAEICSRDVAPMTAARVVEILSAIAPIWPASLAPMGRIISAVDVSMLEPPYRIDLQHPRTTHGILLFFTDTVVLLHKKSKQSTSARTLLGMLDGTNVIPPNTADGEDLAYRQHMRLADVEFSELQDGKLIQLIHSPSQARPFGPRRPRSRSLDIAVQVYYLSGAYENRAVRLSEEIAKARVESRFSEAERESHKWEVRSTGASGAELHLFTSLFEDPTNQMNVERGPPAKVRIVVDPLRGSRTIKPGQDGVDIVGNLTIQGEGFFKLEMSSAGEAGTKDHITTKEFLAVLGKRLSNALQNRGNIRNPNLTPLLLARNQQILQSLNVVVETNDVEMSSSTKDSFRAPSPVKLLSNLFGGSVPSSPTKHSRGALSLGNVPTMLPASTSSTSLPDTDMQPVLRSPTRPKSIFDLSGAASLAVPDSTSNLEQTLSSYVLALHARKGNIVGRVLRARAHSADEAAVNELYNTLLEDPASHHAAAQAPVDVLFAAFEKFVKVAWTLEYGYILDPATLTAVQIGQDFTDSFRSKFAEMNQQNRAAIRDIVKLLADLLDGTASDGDRGILTAAFAEVLITGGSSSASAHELFSILDRFVEDFHTLFAPVDSVSGHATPSKASVNSENRSSRLINAAADAMAGLAPGSGMGSNHSSLRKKFGFSTLHRKNSKADSHTEPESTSVWRTLSKGRSTTLSSVENPPSLVRSKSQDERDRVYTPKRPVSRDRPTVMGAFEGERRELSTIGENAVAGPPRKKRRSSLSDLGDLKNSPLPPRLELQLPQSPRLTGPVSGSPVGSPSPVRSGIPQRKGSMMSPAPLKENVKPNPYSTLPRLAAPLSPTGTGAGLTRGSPNRPAGPRVVGATSGVQSSDEVVITAHNTSPSKRRAGSVTNSSGIPSLRSPPPPLNDGPGAANIARFPPPSGTTDKSISPVAPPSPTRKLRMQSPQKLRERLTTEAKSVKEADDALAQEMAKIGEELNALGSAQRPGSSSSRPGTASSAGSAALHHLSNGSGIADPKFRTLEARLKTLEAAIPTTIASLSKRLTAIEADVSSSLAVSESKARGLDEALRDANKENEALYGRFNEELARVSKGVKEAGMAELRRQMGGMREESERLRKENARLRREVVGLRAQLRE</sequence>
<feature type="region of interest" description="Disordered" evidence="2">
    <location>
        <begin position="808"/>
        <end position="847"/>
    </location>
</feature>
<keyword evidence="1" id="KW-0175">Coiled coil</keyword>
<accession>A0A9P4INV6</accession>
<feature type="compositionally biased region" description="Polar residues" evidence="2">
    <location>
        <begin position="1119"/>
        <end position="1140"/>
    </location>
</feature>
<dbReference type="Proteomes" id="UP000799772">
    <property type="component" value="Unassembled WGS sequence"/>
</dbReference>
<dbReference type="InterPro" id="IPR035899">
    <property type="entry name" value="DBL_dom_sf"/>
</dbReference>
<dbReference type="GO" id="GO:0031991">
    <property type="term" value="P:regulation of actomyosin contractile ring contraction"/>
    <property type="evidence" value="ECO:0007669"/>
    <property type="project" value="TreeGrafter"/>
</dbReference>
<dbReference type="InterPro" id="IPR057454">
    <property type="entry name" value="Bud3_C"/>
</dbReference>
<dbReference type="InterPro" id="IPR000219">
    <property type="entry name" value="DH_dom"/>
</dbReference>
<evidence type="ECO:0000259" key="3">
    <source>
        <dbReference type="PROSITE" id="PS50010"/>
    </source>
</evidence>
<dbReference type="SMART" id="SM00325">
    <property type="entry name" value="RhoGEF"/>
    <property type="match status" value="1"/>
</dbReference>
<feature type="coiled-coil region" evidence="1">
    <location>
        <begin position="1538"/>
        <end position="1572"/>
    </location>
</feature>
<feature type="region of interest" description="Disordered" evidence="2">
    <location>
        <begin position="1416"/>
        <end position="1454"/>
    </location>
</feature>
<evidence type="ECO:0000256" key="2">
    <source>
        <dbReference type="SAM" id="MobiDB-lite"/>
    </source>
</evidence>
<dbReference type="PROSITE" id="PS50010">
    <property type="entry name" value="DH_2"/>
    <property type="match status" value="1"/>
</dbReference>
<dbReference type="Pfam" id="PF25351">
    <property type="entry name" value="PH_BUD3_C"/>
    <property type="match status" value="1"/>
</dbReference>
<dbReference type="GO" id="GO:0032955">
    <property type="term" value="P:regulation of division septum assembly"/>
    <property type="evidence" value="ECO:0007669"/>
    <property type="project" value="TreeGrafter"/>
</dbReference>
<feature type="compositionally biased region" description="Low complexity" evidence="2">
    <location>
        <begin position="1215"/>
        <end position="1244"/>
    </location>
</feature>
<gene>
    <name evidence="4" type="ORF">NA57DRAFT_52490</name>
</gene>
<feature type="domain" description="DH" evidence="3">
    <location>
        <begin position="243"/>
        <end position="456"/>
    </location>
</feature>
<evidence type="ECO:0000313" key="5">
    <source>
        <dbReference type="Proteomes" id="UP000799772"/>
    </source>
</evidence>
<dbReference type="EMBL" id="ML978122">
    <property type="protein sequence ID" value="KAF2102949.1"/>
    <property type="molecule type" value="Genomic_DNA"/>
</dbReference>